<dbReference type="InterPro" id="IPR045119">
    <property type="entry name" value="SUN1-5"/>
</dbReference>
<dbReference type="GO" id="GO:0016020">
    <property type="term" value="C:membrane"/>
    <property type="evidence" value="ECO:0007669"/>
    <property type="project" value="UniProtKB-SubCell"/>
</dbReference>
<dbReference type="GO" id="GO:0043495">
    <property type="term" value="F:protein-membrane adaptor activity"/>
    <property type="evidence" value="ECO:0007669"/>
    <property type="project" value="TreeGrafter"/>
</dbReference>
<proteinExistence type="predicted"/>
<evidence type="ECO:0000256" key="3">
    <source>
        <dbReference type="ARBA" id="ARBA00022989"/>
    </source>
</evidence>
<keyword evidence="3 6" id="KW-1133">Transmembrane helix</keyword>
<dbReference type="RefSeq" id="XP_027107310.1">
    <property type="nucleotide sequence ID" value="XM_027251509.2"/>
</dbReference>
<evidence type="ECO:0000313" key="9">
    <source>
        <dbReference type="RefSeq" id="XP_027107310.1"/>
    </source>
</evidence>
<feature type="compositionally biased region" description="Polar residues" evidence="5">
    <location>
        <begin position="72"/>
        <end position="82"/>
    </location>
</feature>
<feature type="compositionally biased region" description="Polar residues" evidence="5">
    <location>
        <begin position="1"/>
        <end position="15"/>
    </location>
</feature>
<feature type="region of interest" description="Disordered" evidence="5">
    <location>
        <begin position="67"/>
        <end position="93"/>
    </location>
</feature>
<gene>
    <name evidence="9" type="primary">LOC113727376</name>
</gene>
<dbReference type="OrthoDB" id="342281at2759"/>
<evidence type="ECO:0000256" key="4">
    <source>
        <dbReference type="ARBA" id="ARBA00023136"/>
    </source>
</evidence>
<evidence type="ECO:0000259" key="7">
    <source>
        <dbReference type="PROSITE" id="PS51469"/>
    </source>
</evidence>
<dbReference type="PROSITE" id="PS51469">
    <property type="entry name" value="SUN"/>
    <property type="match status" value="1"/>
</dbReference>
<dbReference type="Proteomes" id="UP001652660">
    <property type="component" value="Chromosome 2c"/>
</dbReference>
<keyword evidence="8" id="KW-1185">Reference proteome</keyword>
<feature type="domain" description="SUN" evidence="7">
    <location>
        <begin position="282"/>
        <end position="453"/>
    </location>
</feature>
<organism evidence="8 9">
    <name type="scientific">Coffea arabica</name>
    <name type="common">Arabian coffee</name>
    <dbReference type="NCBI Taxonomy" id="13443"/>
    <lineage>
        <taxon>Eukaryota</taxon>
        <taxon>Viridiplantae</taxon>
        <taxon>Streptophyta</taxon>
        <taxon>Embryophyta</taxon>
        <taxon>Tracheophyta</taxon>
        <taxon>Spermatophyta</taxon>
        <taxon>Magnoliopsida</taxon>
        <taxon>eudicotyledons</taxon>
        <taxon>Gunneridae</taxon>
        <taxon>Pentapetalae</taxon>
        <taxon>asterids</taxon>
        <taxon>lamiids</taxon>
        <taxon>Gentianales</taxon>
        <taxon>Rubiaceae</taxon>
        <taxon>Ixoroideae</taxon>
        <taxon>Gardenieae complex</taxon>
        <taxon>Bertiereae - Coffeeae clade</taxon>
        <taxon>Coffeeae</taxon>
        <taxon>Coffea</taxon>
    </lineage>
</organism>
<dbReference type="InterPro" id="IPR012919">
    <property type="entry name" value="SUN_dom"/>
</dbReference>
<evidence type="ECO:0000256" key="5">
    <source>
        <dbReference type="SAM" id="MobiDB-lite"/>
    </source>
</evidence>
<keyword evidence="4 6" id="KW-0472">Membrane</keyword>
<keyword evidence="2 6" id="KW-0812">Transmembrane</keyword>
<dbReference type="GO" id="GO:0005635">
    <property type="term" value="C:nuclear envelope"/>
    <property type="evidence" value="ECO:0007669"/>
    <property type="project" value="UniProtKB-ARBA"/>
</dbReference>
<evidence type="ECO:0000256" key="6">
    <source>
        <dbReference type="SAM" id="Phobius"/>
    </source>
</evidence>
<evidence type="ECO:0000256" key="2">
    <source>
        <dbReference type="ARBA" id="ARBA00022692"/>
    </source>
</evidence>
<feature type="transmembrane region" description="Helical" evidence="6">
    <location>
        <begin position="97"/>
        <end position="119"/>
    </location>
</feature>
<dbReference type="Pfam" id="PF07738">
    <property type="entry name" value="Sad1_UNC"/>
    <property type="match status" value="1"/>
</dbReference>
<dbReference type="GeneID" id="113727376"/>
<feature type="region of interest" description="Disordered" evidence="5">
    <location>
        <begin position="1"/>
        <end position="24"/>
    </location>
</feature>
<evidence type="ECO:0000256" key="1">
    <source>
        <dbReference type="ARBA" id="ARBA00004370"/>
    </source>
</evidence>
<sequence>MSASTVSITANPSTTARRRHVERKPIDSVDFATEPNNFTAAATTTVSPAADHAKLTVGDAARDAVALGRKSLPNNGPTSRRATATARKPSSKPAKPWWLTVISIFAKNLVLLVVLLGLAHIVRQLALKNGGLTGEGVNLVPGDYKGNMEKVEEFIKSTAKTMKMMQVQVDVLDRKIGDEIGSVKGEIFEKIDAKSGEIEAKFKELGSRTVDLESFVGELGGKMENWLSKEEFNKFLEEFKKGKGGDSVSLDEVRVFARGIVEREIEKHAADGLGSVDYALASAGGMVLKHSEPYTPGGLISGPSWIPLTNRHKVYSDAEKMLRPSFGEPGQCFPLKGSSGFVQIKLRTAIIPEAVTLEHVAESVAYDRSSAPKNCRVSGWLQGDSSDLVADAEKMLLLTEFVYDLEKNNVQTFDVVDSARANAINMIKFEFSSNHGSPSHTCIYRLRVHGQEPNSVSTFAMQS</sequence>
<reference evidence="8" key="1">
    <citation type="journal article" date="2025" name="Foods">
        <title>Unveiling the Microbial Signatures of Arabica Coffee Cherries: Insights into Ripeness Specific Diversity, Functional Traits, and Implications for Quality and Safety.</title>
        <authorList>
            <consortium name="RefSeq"/>
            <person name="Tenea G.N."/>
            <person name="Cifuentes V."/>
            <person name="Reyes P."/>
            <person name="Cevallos-Vallejos M."/>
        </authorList>
    </citation>
    <scope>NUCLEOTIDE SEQUENCE [LARGE SCALE GENOMIC DNA]</scope>
</reference>
<comment type="subcellular location">
    <subcellularLocation>
        <location evidence="1">Membrane</location>
    </subcellularLocation>
</comment>
<evidence type="ECO:0000313" key="8">
    <source>
        <dbReference type="Proteomes" id="UP001652660"/>
    </source>
</evidence>
<dbReference type="PANTHER" id="PTHR12911:SF8">
    <property type="entry name" value="KLAROID PROTEIN-RELATED"/>
    <property type="match status" value="1"/>
</dbReference>
<dbReference type="AlphaFoldDB" id="A0A6P6VXK0"/>
<name>A0A6P6VXK0_COFAR</name>
<protein>
    <submittedName>
        <fullName evidence="9">SUN domain-containing protein 2-like</fullName>
    </submittedName>
</protein>
<reference evidence="9" key="2">
    <citation type="submission" date="2025-08" db="UniProtKB">
        <authorList>
            <consortium name="RefSeq"/>
        </authorList>
    </citation>
    <scope>IDENTIFICATION</scope>
    <source>
        <tissue evidence="9">Leaves</tissue>
    </source>
</reference>
<dbReference type="PANTHER" id="PTHR12911">
    <property type="entry name" value="SAD1/UNC-84-LIKE PROTEIN-RELATED"/>
    <property type="match status" value="1"/>
</dbReference>
<dbReference type="Gene3D" id="2.60.120.260">
    <property type="entry name" value="Galactose-binding domain-like"/>
    <property type="match status" value="1"/>
</dbReference>
<accession>A0A6P6VXK0</accession>